<keyword evidence="1" id="KW-0175">Coiled coil</keyword>
<dbReference type="EMBL" id="AZBU02000004">
    <property type="protein sequence ID" value="TKR82109.1"/>
    <property type="molecule type" value="Genomic_DNA"/>
</dbReference>
<evidence type="ECO:0000313" key="2">
    <source>
        <dbReference type="EMBL" id="TKR82109.1"/>
    </source>
</evidence>
<feature type="coiled-coil region" evidence="1">
    <location>
        <begin position="113"/>
        <end position="150"/>
    </location>
</feature>
<sequence length="188" mass="21782">MPSYEEVVDFIERVQELERHLGVPPEGDEVRGDEVDVIGIKKMMQERGLGFVLRAPIEKLKQLEEAIYSTENTLNTESKLALIEMQSNMMAKWCDHLKEVAVVQDRVLDRKAFEVSEEQKQQLEQISKQMEQAKLKAQSRRQDVSEFQKELVALLTVLNKRVMKLESDLNASCRKKNSEDCIILIDIY</sequence>
<reference evidence="2 3" key="1">
    <citation type="journal article" date="2015" name="Genome Biol.">
        <title>Comparative genomics of Steinernema reveals deeply conserved gene regulatory networks.</title>
        <authorList>
            <person name="Dillman A.R."/>
            <person name="Macchietto M."/>
            <person name="Porter C.F."/>
            <person name="Rogers A."/>
            <person name="Williams B."/>
            <person name="Antoshechkin I."/>
            <person name="Lee M.M."/>
            <person name="Goodwin Z."/>
            <person name="Lu X."/>
            <person name="Lewis E.E."/>
            <person name="Goodrich-Blair H."/>
            <person name="Stock S.P."/>
            <person name="Adams B.J."/>
            <person name="Sternberg P.W."/>
            <person name="Mortazavi A."/>
        </authorList>
    </citation>
    <scope>NUCLEOTIDE SEQUENCE [LARGE SCALE GENOMIC DNA]</scope>
    <source>
        <strain evidence="2 3">ALL</strain>
    </source>
</reference>
<dbReference type="OrthoDB" id="10375804at2759"/>
<dbReference type="Proteomes" id="UP000298663">
    <property type="component" value="Unassembled WGS sequence"/>
</dbReference>
<dbReference type="AlphaFoldDB" id="A0A4U5NGA6"/>
<organism evidence="2 3">
    <name type="scientific">Steinernema carpocapsae</name>
    <name type="common">Entomopathogenic nematode</name>
    <dbReference type="NCBI Taxonomy" id="34508"/>
    <lineage>
        <taxon>Eukaryota</taxon>
        <taxon>Metazoa</taxon>
        <taxon>Ecdysozoa</taxon>
        <taxon>Nematoda</taxon>
        <taxon>Chromadorea</taxon>
        <taxon>Rhabditida</taxon>
        <taxon>Tylenchina</taxon>
        <taxon>Panagrolaimomorpha</taxon>
        <taxon>Strongyloidoidea</taxon>
        <taxon>Steinernematidae</taxon>
        <taxon>Steinernema</taxon>
    </lineage>
</organism>
<evidence type="ECO:0000256" key="1">
    <source>
        <dbReference type="SAM" id="Coils"/>
    </source>
</evidence>
<proteinExistence type="predicted"/>
<reference evidence="2 3" key="2">
    <citation type="journal article" date="2019" name="G3 (Bethesda)">
        <title>Hybrid Assembly of the Genome of the Entomopathogenic Nematode Steinernema carpocapsae Identifies the X-Chromosome.</title>
        <authorList>
            <person name="Serra L."/>
            <person name="Macchietto M."/>
            <person name="Macias-Munoz A."/>
            <person name="McGill C.J."/>
            <person name="Rodriguez I.M."/>
            <person name="Rodriguez B."/>
            <person name="Murad R."/>
            <person name="Mortazavi A."/>
        </authorList>
    </citation>
    <scope>NUCLEOTIDE SEQUENCE [LARGE SCALE GENOMIC DNA]</scope>
    <source>
        <strain evidence="2 3">ALL</strain>
    </source>
</reference>
<name>A0A4U5NGA6_STECR</name>
<keyword evidence="3" id="KW-1185">Reference proteome</keyword>
<gene>
    <name evidence="2" type="ORF">L596_015882</name>
</gene>
<accession>A0A4U5NGA6</accession>
<comment type="caution">
    <text evidence="2">The sequence shown here is derived from an EMBL/GenBank/DDBJ whole genome shotgun (WGS) entry which is preliminary data.</text>
</comment>
<evidence type="ECO:0000313" key="3">
    <source>
        <dbReference type="Proteomes" id="UP000298663"/>
    </source>
</evidence>
<protein>
    <submittedName>
        <fullName evidence="2">Uncharacterized protein</fullName>
    </submittedName>
</protein>